<keyword evidence="3" id="KW-1185">Reference proteome</keyword>
<feature type="chain" id="PRO_5034704547" description="Biotrophy-associated secreted protein 2" evidence="1">
    <location>
        <begin position="19"/>
        <end position="286"/>
    </location>
</feature>
<name>A0A8H6S0H9_MYCCL</name>
<dbReference type="AlphaFoldDB" id="A0A8H6S0H9"/>
<accession>A0A8H6S0H9</accession>
<organism evidence="2 3">
    <name type="scientific">Mycena chlorophos</name>
    <name type="common">Agaric fungus</name>
    <name type="synonym">Agaricus chlorophos</name>
    <dbReference type="NCBI Taxonomy" id="658473"/>
    <lineage>
        <taxon>Eukaryota</taxon>
        <taxon>Fungi</taxon>
        <taxon>Dikarya</taxon>
        <taxon>Basidiomycota</taxon>
        <taxon>Agaricomycotina</taxon>
        <taxon>Agaricomycetes</taxon>
        <taxon>Agaricomycetidae</taxon>
        <taxon>Agaricales</taxon>
        <taxon>Marasmiineae</taxon>
        <taxon>Mycenaceae</taxon>
        <taxon>Mycena</taxon>
    </lineage>
</organism>
<evidence type="ECO:0000256" key="1">
    <source>
        <dbReference type="SAM" id="SignalP"/>
    </source>
</evidence>
<dbReference type="EMBL" id="JACAZE010000030">
    <property type="protein sequence ID" value="KAF7289045.1"/>
    <property type="molecule type" value="Genomic_DNA"/>
</dbReference>
<dbReference type="OrthoDB" id="2132010at2759"/>
<evidence type="ECO:0008006" key="4">
    <source>
        <dbReference type="Google" id="ProtNLM"/>
    </source>
</evidence>
<evidence type="ECO:0000313" key="2">
    <source>
        <dbReference type="EMBL" id="KAF7289045.1"/>
    </source>
</evidence>
<evidence type="ECO:0000313" key="3">
    <source>
        <dbReference type="Proteomes" id="UP000613580"/>
    </source>
</evidence>
<dbReference type="Proteomes" id="UP000613580">
    <property type="component" value="Unassembled WGS sequence"/>
</dbReference>
<feature type="signal peptide" evidence="1">
    <location>
        <begin position="1"/>
        <end position="18"/>
    </location>
</feature>
<proteinExistence type="predicted"/>
<keyword evidence="1" id="KW-0732">Signal</keyword>
<reference evidence="2" key="1">
    <citation type="submission" date="2020-05" db="EMBL/GenBank/DDBJ databases">
        <title>Mycena genomes resolve the evolution of fungal bioluminescence.</title>
        <authorList>
            <person name="Tsai I.J."/>
        </authorList>
    </citation>
    <scope>NUCLEOTIDE SEQUENCE</scope>
    <source>
        <strain evidence="2">110903Hualien_Pintung</strain>
    </source>
</reference>
<gene>
    <name evidence="2" type="ORF">HMN09_01352700</name>
</gene>
<comment type="caution">
    <text evidence="2">The sequence shown here is derived from an EMBL/GenBank/DDBJ whole genome shotgun (WGS) entry which is preliminary data.</text>
</comment>
<sequence length="286" mass="26150">MKSFAIVSLLALASYVSAQANGGPPFDPAGVPNVGNGAGKQFIGGQCLSAADCGSGCCAGPSGICSGVGAQTQAGKTGCGFVSGSASTAPAAPAAAAPAAAAPAAAAPASLPPNVGGPPFDPAGVPNVGNGAGKQFIGGQCLSAADCGSGCCAGPSGICSGVGAQTQAGKTGCGFVSGSSSLNNAGAAAAPAAAQPAAAPATAASTTTPPPNVGGPPFDPAGVPNVGNGAGKQFIGGQCLSAADCGSGCCAGPSGICSGVGAQTQAGKTGCGFVAKRFFSAKRRSL</sequence>
<protein>
    <recommendedName>
        <fullName evidence="4">Biotrophy-associated secreted protein 2</fullName>
    </recommendedName>
</protein>